<dbReference type="PANTHER" id="PTHR43391:SF26">
    <property type="entry name" value="BLL7251 PROTEIN"/>
    <property type="match status" value="1"/>
</dbReference>
<sequence length="274" mass="28165">MSDKTPLDDVAGHFRGKVAIVTGAASGIGAALVTQLAECGARVVAVDRAEISGPQPGVLALSGDVSDSDVIARSIELAETEFGPVDMYFANAGVMGGADIGTEDEWATGMDVNFYAHVRAARLLVPGWAERGSGHFVSTASAAGLLTQVGAAVYSATKHAAEAFAEWLSVTYGDSGVGVTCLCPMGVDTALVRDGAASADPRARAAIRAVTSAGAVLSSDDVARQTLAAVAAGEFLVLPHPEVRDMWQGRAGDTQRWISGMRRYQAAVRAAEDG</sequence>
<dbReference type="GO" id="GO:0016491">
    <property type="term" value="F:oxidoreductase activity"/>
    <property type="evidence" value="ECO:0007669"/>
    <property type="project" value="UniProtKB-KW"/>
</dbReference>
<keyword evidence="2" id="KW-0560">Oxidoreductase</keyword>
<accession>A0A921F3X9</accession>
<dbReference type="InterPro" id="IPR036291">
    <property type="entry name" value="NAD(P)-bd_dom_sf"/>
</dbReference>
<dbReference type="InterPro" id="IPR002347">
    <property type="entry name" value="SDR_fam"/>
</dbReference>
<name>A0A921F3X9_9ACTN</name>
<evidence type="ECO:0000313" key="3">
    <source>
        <dbReference type="EMBL" id="HJE90388.1"/>
    </source>
</evidence>
<dbReference type="PANTHER" id="PTHR43391">
    <property type="entry name" value="RETINOL DEHYDROGENASE-RELATED"/>
    <property type="match status" value="1"/>
</dbReference>
<evidence type="ECO:0000256" key="1">
    <source>
        <dbReference type="ARBA" id="ARBA00006484"/>
    </source>
</evidence>
<dbReference type="RefSeq" id="WP_303911380.1">
    <property type="nucleotide sequence ID" value="NZ_DYXM01000101.1"/>
</dbReference>
<dbReference type="CDD" id="cd05233">
    <property type="entry name" value="SDR_c"/>
    <property type="match status" value="1"/>
</dbReference>
<dbReference type="Pfam" id="PF00106">
    <property type="entry name" value="adh_short"/>
    <property type="match status" value="1"/>
</dbReference>
<evidence type="ECO:0000313" key="4">
    <source>
        <dbReference type="Proteomes" id="UP000776650"/>
    </source>
</evidence>
<comment type="caution">
    <text evidence="3">The sequence shown here is derived from an EMBL/GenBank/DDBJ whole genome shotgun (WGS) entry which is preliminary data.</text>
</comment>
<dbReference type="EMBL" id="DYXM01000101">
    <property type="protein sequence ID" value="HJE90388.1"/>
    <property type="molecule type" value="Genomic_DNA"/>
</dbReference>
<dbReference type="Gene3D" id="3.40.50.720">
    <property type="entry name" value="NAD(P)-binding Rossmann-like Domain"/>
    <property type="match status" value="1"/>
</dbReference>
<organism evidence="3 4">
    <name type="scientific">Dietzia timorensis</name>
    <dbReference type="NCBI Taxonomy" id="499555"/>
    <lineage>
        <taxon>Bacteria</taxon>
        <taxon>Bacillati</taxon>
        <taxon>Actinomycetota</taxon>
        <taxon>Actinomycetes</taxon>
        <taxon>Mycobacteriales</taxon>
        <taxon>Dietziaceae</taxon>
        <taxon>Dietzia</taxon>
    </lineage>
</organism>
<protein>
    <submittedName>
        <fullName evidence="3">SDR family NAD(P)-dependent oxidoreductase</fullName>
    </submittedName>
</protein>
<evidence type="ECO:0000256" key="2">
    <source>
        <dbReference type="ARBA" id="ARBA00023002"/>
    </source>
</evidence>
<reference evidence="3" key="2">
    <citation type="submission" date="2021-09" db="EMBL/GenBank/DDBJ databases">
        <authorList>
            <person name="Gilroy R."/>
        </authorList>
    </citation>
    <scope>NUCLEOTIDE SEQUENCE</scope>
    <source>
        <strain evidence="3">ChiGjej1B1-18357</strain>
    </source>
</reference>
<reference evidence="3" key="1">
    <citation type="journal article" date="2021" name="PeerJ">
        <title>Extensive microbial diversity within the chicken gut microbiome revealed by metagenomics and culture.</title>
        <authorList>
            <person name="Gilroy R."/>
            <person name="Ravi A."/>
            <person name="Getino M."/>
            <person name="Pursley I."/>
            <person name="Horton D.L."/>
            <person name="Alikhan N.F."/>
            <person name="Baker D."/>
            <person name="Gharbi K."/>
            <person name="Hall N."/>
            <person name="Watson M."/>
            <person name="Adriaenssens E.M."/>
            <person name="Foster-Nyarko E."/>
            <person name="Jarju S."/>
            <person name="Secka A."/>
            <person name="Antonio M."/>
            <person name="Oren A."/>
            <person name="Chaudhuri R.R."/>
            <person name="La Ragione R."/>
            <person name="Hildebrand F."/>
            <person name="Pallen M.J."/>
        </authorList>
    </citation>
    <scope>NUCLEOTIDE SEQUENCE</scope>
    <source>
        <strain evidence="3">ChiGjej1B1-18357</strain>
    </source>
</reference>
<dbReference type="SUPFAM" id="SSF51735">
    <property type="entry name" value="NAD(P)-binding Rossmann-fold domains"/>
    <property type="match status" value="1"/>
</dbReference>
<dbReference type="Proteomes" id="UP000776650">
    <property type="component" value="Unassembled WGS sequence"/>
</dbReference>
<dbReference type="AlphaFoldDB" id="A0A921F3X9"/>
<dbReference type="PRINTS" id="PR00081">
    <property type="entry name" value="GDHRDH"/>
</dbReference>
<dbReference type="PROSITE" id="PS00061">
    <property type="entry name" value="ADH_SHORT"/>
    <property type="match status" value="1"/>
</dbReference>
<gene>
    <name evidence="3" type="ORF">K8V11_05215</name>
</gene>
<comment type="similarity">
    <text evidence="1">Belongs to the short-chain dehydrogenases/reductases (SDR) family.</text>
</comment>
<proteinExistence type="inferred from homology"/>
<dbReference type="InterPro" id="IPR020904">
    <property type="entry name" value="Sc_DH/Rdtase_CS"/>
</dbReference>